<keyword evidence="2 4" id="KW-0489">Methyltransferase</keyword>
<comment type="caution">
    <text evidence="4">The sequence shown here is derived from an EMBL/GenBank/DDBJ whole genome shotgun (WGS) entry which is preliminary data.</text>
</comment>
<evidence type="ECO:0000256" key="1">
    <source>
        <dbReference type="ARBA" id="ARBA00007137"/>
    </source>
</evidence>
<sequence length="477" mass="53210">MRKGVKPEDNIRLLSENDEREIHNHVLQIMENIGLKVKNDEVLNFLERNGCEVDYDEQRVRIPSYIVNDCIDKAPSQFRMGARDPENDIMFQQGRSYFCACTGPVTKIQPGEDLKKPTKEDQEEAGKISDALDNIDVTWVLYTLSEDPLLGLKELDSALNNTTKHIGLLNWYGRDLVGKQIEMLKEVAGGEEELRDRPLATLYVEPTSPLSMAEEHAEAILKWTDHDLPYLNFPIQFPGATSPASLAGSIAQGFAESFLGLVIGQLNNPGNPFIGGVWPFPMDLRQGESPYFAAEAMLIQAAAGQMAEFYEIPVYGTGGCSNSYYQDVQMGAEMALTMWGSFLGGETLIHDVGVEGAGDAGSPESLILGDELIGILKRQAEGINIDDESFALELIEDVGPEGEFVATKHTRDHMEDFYFPEFLKRVKMEDKREESDKAISRVRNKYNDIVNNYEPEPLDSDIKENLSQIIDEASDLA</sequence>
<dbReference type="Gene3D" id="3.20.20.480">
    <property type="entry name" value="Trimethylamine methyltransferase-like"/>
    <property type="match status" value="1"/>
</dbReference>
<evidence type="ECO:0000256" key="3">
    <source>
        <dbReference type="ARBA" id="ARBA00022679"/>
    </source>
</evidence>
<dbReference type="Pfam" id="PF06253">
    <property type="entry name" value="MTTB"/>
    <property type="match status" value="1"/>
</dbReference>
<dbReference type="Proteomes" id="UP000185744">
    <property type="component" value="Unassembled WGS sequence"/>
</dbReference>
<protein>
    <submittedName>
        <fullName evidence="4">Trimethylamine:corrinoid methyltransferase, MttB2</fullName>
    </submittedName>
</protein>
<dbReference type="GO" id="GO:0032259">
    <property type="term" value="P:methylation"/>
    <property type="evidence" value="ECO:0007669"/>
    <property type="project" value="UniProtKB-KW"/>
</dbReference>
<dbReference type="AlphaFoldDB" id="A0A1Q6DUV6"/>
<reference evidence="4" key="1">
    <citation type="submission" date="2016-12" db="EMBL/GenBank/DDBJ databases">
        <title>Discovery of methanogenic haloarchaea.</title>
        <authorList>
            <person name="Sorokin D.Y."/>
            <person name="Makarova K.S."/>
            <person name="Abbas B."/>
            <person name="Ferrer M."/>
            <person name="Golyshin P.N."/>
        </authorList>
    </citation>
    <scope>NUCLEOTIDE SEQUENCE [LARGE SCALE GENOMIC DNA]</scope>
    <source>
        <strain evidence="4">HMET1</strain>
    </source>
</reference>
<name>A0A1Q6DUV6_METT1</name>
<accession>A0A1Q6DUV6</accession>
<dbReference type="EMBL" id="MSDW01000001">
    <property type="protein sequence ID" value="OKY78159.1"/>
    <property type="molecule type" value="Genomic_DNA"/>
</dbReference>
<proteinExistence type="inferred from homology"/>
<evidence type="ECO:0000256" key="2">
    <source>
        <dbReference type="ARBA" id="ARBA00022603"/>
    </source>
</evidence>
<dbReference type="InterPro" id="IPR038601">
    <property type="entry name" value="MttB-like_sf"/>
</dbReference>
<dbReference type="GO" id="GO:0015948">
    <property type="term" value="P:methanogenesis"/>
    <property type="evidence" value="ECO:0007669"/>
    <property type="project" value="InterPro"/>
</dbReference>
<keyword evidence="3" id="KW-0808">Transferase</keyword>
<evidence type="ECO:0000313" key="5">
    <source>
        <dbReference type="Proteomes" id="UP000185744"/>
    </source>
</evidence>
<organism evidence="4 5">
    <name type="scientific">Methanohalarchaeum thermophilum</name>
    <dbReference type="NCBI Taxonomy" id="1903181"/>
    <lineage>
        <taxon>Archaea</taxon>
        <taxon>Methanobacteriati</taxon>
        <taxon>Methanobacteriota</taxon>
        <taxon>Methanonatronarchaeia</taxon>
        <taxon>Methanonatronarchaeales</taxon>
        <taxon>Methanonatronarchaeaceae</taxon>
        <taxon>Candidatus Methanohalarchaeum</taxon>
    </lineage>
</organism>
<keyword evidence="5" id="KW-1185">Reference proteome</keyword>
<dbReference type="InParanoid" id="A0A1Q6DUV6"/>
<dbReference type="InterPro" id="IPR010426">
    <property type="entry name" value="MTTB_MeTrfase"/>
</dbReference>
<comment type="similarity">
    <text evidence="1">Belongs to the trimethylamine methyltransferase family.</text>
</comment>
<dbReference type="STRING" id="1903181.BTN85_0644"/>
<gene>
    <name evidence="4" type="ORF">BTN85_0644</name>
</gene>
<evidence type="ECO:0000313" key="4">
    <source>
        <dbReference type="EMBL" id="OKY78159.1"/>
    </source>
</evidence>
<dbReference type="GO" id="GO:0008168">
    <property type="term" value="F:methyltransferase activity"/>
    <property type="evidence" value="ECO:0007669"/>
    <property type="project" value="UniProtKB-KW"/>
</dbReference>